<evidence type="ECO:0000313" key="11">
    <source>
        <dbReference type="Proteomes" id="UP001144256"/>
    </source>
</evidence>
<keyword evidence="2" id="KW-0963">Cytoplasm</keyword>
<comment type="caution">
    <text evidence="10">The sequence shown here is derived from an EMBL/GenBank/DDBJ whole genome shotgun (WGS) entry which is preliminary data.</text>
</comment>
<evidence type="ECO:0000259" key="9">
    <source>
        <dbReference type="PROSITE" id="PS51379"/>
    </source>
</evidence>
<dbReference type="Pfam" id="PF08331">
    <property type="entry name" value="QueG_DUF1730"/>
    <property type="match status" value="1"/>
</dbReference>
<feature type="domain" description="4Fe-4S ferredoxin-type" evidence="9">
    <location>
        <begin position="169"/>
        <end position="202"/>
    </location>
</feature>
<evidence type="ECO:0000313" key="10">
    <source>
        <dbReference type="EMBL" id="GKX28898.1"/>
    </source>
</evidence>
<protein>
    <submittedName>
        <fullName evidence="10">Epoxyqueuosine reductase</fullName>
    </submittedName>
</protein>
<dbReference type="NCBIfam" id="TIGR00276">
    <property type="entry name" value="tRNA epoxyqueuosine(34) reductase QueG"/>
    <property type="match status" value="1"/>
</dbReference>
<dbReference type="InterPro" id="IPR013542">
    <property type="entry name" value="QueG_DUF1730"/>
</dbReference>
<dbReference type="InterPro" id="IPR017900">
    <property type="entry name" value="4Fe4S_Fe_S_CS"/>
</dbReference>
<dbReference type="SUPFAM" id="SSF46548">
    <property type="entry name" value="alpha-helical ferredoxin"/>
    <property type="match status" value="1"/>
</dbReference>
<keyword evidence="5" id="KW-0671">Queuosine biosynthesis</keyword>
<dbReference type="PANTHER" id="PTHR30002:SF4">
    <property type="entry name" value="EPOXYQUEUOSINE REDUCTASE"/>
    <property type="match status" value="1"/>
</dbReference>
<keyword evidence="1" id="KW-0004">4Fe-4S</keyword>
<dbReference type="PANTHER" id="PTHR30002">
    <property type="entry name" value="EPOXYQUEUOSINE REDUCTASE"/>
    <property type="match status" value="1"/>
</dbReference>
<keyword evidence="7" id="KW-0408">Iron</keyword>
<dbReference type="GO" id="GO:0008616">
    <property type="term" value="P:tRNA queuosine(34) biosynthetic process"/>
    <property type="evidence" value="ECO:0007669"/>
    <property type="project" value="UniProtKB-KW"/>
</dbReference>
<dbReference type="Gene3D" id="3.30.70.20">
    <property type="match status" value="1"/>
</dbReference>
<dbReference type="Proteomes" id="UP001144256">
    <property type="component" value="Unassembled WGS sequence"/>
</dbReference>
<proteinExistence type="predicted"/>
<keyword evidence="8" id="KW-0411">Iron-sulfur</keyword>
<keyword evidence="4" id="KW-0479">Metal-binding</keyword>
<dbReference type="RefSeq" id="WP_281813820.1">
    <property type="nucleotide sequence ID" value="NZ_BRLB01000002.1"/>
</dbReference>
<evidence type="ECO:0000256" key="3">
    <source>
        <dbReference type="ARBA" id="ARBA00022694"/>
    </source>
</evidence>
<dbReference type="GO" id="GO:0046872">
    <property type="term" value="F:metal ion binding"/>
    <property type="evidence" value="ECO:0007669"/>
    <property type="project" value="UniProtKB-KW"/>
</dbReference>
<keyword evidence="6" id="KW-0560">Oxidoreductase</keyword>
<name>A0A9W5YAN4_9FIRM</name>
<gene>
    <name evidence="10" type="primary">queG</name>
    <name evidence="10" type="ORF">SH1V18_13780</name>
</gene>
<evidence type="ECO:0000256" key="7">
    <source>
        <dbReference type="ARBA" id="ARBA00023004"/>
    </source>
</evidence>
<evidence type="ECO:0000256" key="8">
    <source>
        <dbReference type="ARBA" id="ARBA00023014"/>
    </source>
</evidence>
<dbReference type="InterPro" id="IPR004453">
    <property type="entry name" value="QueG"/>
</dbReference>
<evidence type="ECO:0000256" key="4">
    <source>
        <dbReference type="ARBA" id="ARBA00022723"/>
    </source>
</evidence>
<dbReference type="EMBL" id="BRLB01000002">
    <property type="protein sequence ID" value="GKX28898.1"/>
    <property type="molecule type" value="Genomic_DNA"/>
</dbReference>
<dbReference type="GO" id="GO:0051539">
    <property type="term" value="F:4 iron, 4 sulfur cluster binding"/>
    <property type="evidence" value="ECO:0007669"/>
    <property type="project" value="UniProtKB-KW"/>
</dbReference>
<dbReference type="InterPro" id="IPR016024">
    <property type="entry name" value="ARM-type_fold"/>
</dbReference>
<organism evidence="10 11">
    <name type="scientific">Vallitalea longa</name>
    <dbReference type="NCBI Taxonomy" id="2936439"/>
    <lineage>
        <taxon>Bacteria</taxon>
        <taxon>Bacillati</taxon>
        <taxon>Bacillota</taxon>
        <taxon>Clostridia</taxon>
        <taxon>Lachnospirales</taxon>
        <taxon>Vallitaleaceae</taxon>
        <taxon>Vallitalea</taxon>
    </lineage>
</organism>
<dbReference type="PROSITE" id="PS51379">
    <property type="entry name" value="4FE4S_FER_2"/>
    <property type="match status" value="1"/>
</dbReference>
<keyword evidence="3" id="KW-0819">tRNA processing</keyword>
<dbReference type="GO" id="GO:0052693">
    <property type="term" value="F:epoxyqueuosine reductase activity"/>
    <property type="evidence" value="ECO:0007669"/>
    <property type="project" value="TreeGrafter"/>
</dbReference>
<sequence length="366" mass="41771">MDTKEELIKYSEYIGVDEIGFCLAKPFYELKDILYTRDKSNYMCNLESRDYNSKIYPGLTLKDAKSFIVIVEAYDDNPPKNESDVLRGNISMAAVSEDYHKIVMSKLELLEECLHQLVDCNTMKFVDMSPFSDRAVAVRAGLGFIGKNSMLITNQYGSRVYIGYILTDYYIEPDEQKEYIGCGNCSRCVNSCPTGAIKDTKEIDCNLCISYLTQHKGTIDNKLKKKMGQQIYGCDVCQKVCPYNKVENKKLSSCIEPYPRYQDLLNISNKDFKKTYALSSAGWRGKKILQRNAIIALGNSMDKEALDILVKHLYDVRIDIRKEIIDAIINLSFIEGIELLKKMKVQEKNNDIIKLIDAGINILNKN</sequence>
<evidence type="ECO:0000256" key="2">
    <source>
        <dbReference type="ARBA" id="ARBA00022490"/>
    </source>
</evidence>
<dbReference type="SUPFAM" id="SSF48371">
    <property type="entry name" value="ARM repeat"/>
    <property type="match status" value="1"/>
</dbReference>
<dbReference type="AlphaFoldDB" id="A0A9W5YAN4"/>
<reference evidence="10" key="1">
    <citation type="submission" date="2022-06" db="EMBL/GenBank/DDBJ databases">
        <title>Vallitalea longa sp. nov., an anaerobic bacterium isolated from marine sediment.</title>
        <authorList>
            <person name="Hirano S."/>
            <person name="Terahara T."/>
            <person name="Mori K."/>
            <person name="Hamada M."/>
            <person name="Matsumoto R."/>
            <person name="Kobayashi T."/>
        </authorList>
    </citation>
    <scope>NUCLEOTIDE SEQUENCE</scope>
    <source>
        <strain evidence="10">SH18-1</strain>
    </source>
</reference>
<dbReference type="Pfam" id="PF13484">
    <property type="entry name" value="Fer4_16"/>
    <property type="match status" value="1"/>
</dbReference>
<accession>A0A9W5YAN4</accession>
<dbReference type="PROSITE" id="PS00198">
    <property type="entry name" value="4FE4S_FER_1"/>
    <property type="match status" value="1"/>
</dbReference>
<evidence type="ECO:0000256" key="5">
    <source>
        <dbReference type="ARBA" id="ARBA00022785"/>
    </source>
</evidence>
<keyword evidence="11" id="KW-1185">Reference proteome</keyword>
<evidence type="ECO:0000256" key="1">
    <source>
        <dbReference type="ARBA" id="ARBA00022485"/>
    </source>
</evidence>
<dbReference type="InterPro" id="IPR017896">
    <property type="entry name" value="4Fe4S_Fe-S-bd"/>
</dbReference>
<evidence type="ECO:0000256" key="6">
    <source>
        <dbReference type="ARBA" id="ARBA00023002"/>
    </source>
</evidence>